<sequence length="551" mass="61433">MASTSSSAAVAAMVQRVSQQYLECRRSVTSKVDEVKLLDEQIAAVFQQISALSEAPEGEEELSEEAKAAAKSVGHLEVTLAGVEGEEPVPNATITVALDPEYEADEYETVEEVVEKKDVVVTDEHGHVVEDGQVPEEDGESTPRKLKTTTKITRTVIKKRVKKEKEPVVRTVNWTAAEKSEEGEETDAALTFPATFVFDPVQSREAVVTITVAAASSNEEDEEEEEELIKEIEFPISSLFQGNALDKWYTTTDEEEEEEPTTITELVEEAVKEAIEEEIAAEKAEEAEKTEEGEVTEETEKVEAEMAEETEESVETKKTEEIEKTEETEEAEEADKTEETEEAEEAEKTEEKIEEDEKTDETEKTKEAEEVEQTEEAEEVEQTEETEKIETAEQSEEAEQVEEETEQAEEAEQVQEETKPVVSRFHVKANFVLSEAEKLSISVVALSKKKQEAEAALQVLEREAASLRTKYERLNASQRQLNASSVSKPKVNLLGGRFGAGGVPVQRKSWYQSSRERANAFITKHQQVLVSVAMFTGSVCLFHYNGENLLA</sequence>
<feature type="compositionally biased region" description="Acidic residues" evidence="1">
    <location>
        <begin position="393"/>
        <end position="415"/>
    </location>
</feature>
<feature type="compositionally biased region" description="Basic and acidic residues" evidence="1">
    <location>
        <begin position="269"/>
        <end position="304"/>
    </location>
</feature>
<organism evidence="2 3">
    <name type="scientific">Phytophthora fragariae</name>
    <dbReference type="NCBI Taxonomy" id="53985"/>
    <lineage>
        <taxon>Eukaryota</taxon>
        <taxon>Sar</taxon>
        <taxon>Stramenopiles</taxon>
        <taxon>Oomycota</taxon>
        <taxon>Peronosporomycetes</taxon>
        <taxon>Peronosporales</taxon>
        <taxon>Peronosporaceae</taxon>
        <taxon>Phytophthora</taxon>
    </lineage>
</organism>
<dbReference type="EMBL" id="QXGB01000004">
    <property type="protein sequence ID" value="KAE9238399.1"/>
    <property type="molecule type" value="Genomic_DNA"/>
</dbReference>
<keyword evidence="3" id="KW-1185">Reference proteome</keyword>
<name>A0A6A3ZNC5_9STRA</name>
<dbReference type="Proteomes" id="UP000433483">
    <property type="component" value="Unassembled WGS sequence"/>
</dbReference>
<dbReference type="OrthoDB" id="77134at2759"/>
<feature type="region of interest" description="Disordered" evidence="1">
    <location>
        <begin position="247"/>
        <end position="419"/>
    </location>
</feature>
<gene>
    <name evidence="2" type="ORF">PF005_g254</name>
</gene>
<feature type="compositionally biased region" description="Acidic residues" evidence="1">
    <location>
        <begin position="323"/>
        <end position="360"/>
    </location>
</feature>
<protein>
    <submittedName>
        <fullName evidence="2">Uncharacterized protein</fullName>
    </submittedName>
</protein>
<proteinExistence type="predicted"/>
<reference evidence="2 3" key="1">
    <citation type="submission" date="2018-08" db="EMBL/GenBank/DDBJ databases">
        <title>Genomic investigation of the strawberry pathogen Phytophthora fragariae indicates pathogenicity is determined by transcriptional variation in three key races.</title>
        <authorList>
            <person name="Adams T.M."/>
            <person name="Armitage A.D."/>
            <person name="Sobczyk M.K."/>
            <person name="Bates H.J."/>
            <person name="Dunwell J.M."/>
            <person name="Nellist C.F."/>
            <person name="Harrison R.J."/>
        </authorList>
    </citation>
    <scope>NUCLEOTIDE SEQUENCE [LARGE SCALE GENOMIC DNA]</scope>
    <source>
        <strain evidence="2 3">NOV-27</strain>
    </source>
</reference>
<evidence type="ECO:0000313" key="2">
    <source>
        <dbReference type="EMBL" id="KAE9238399.1"/>
    </source>
</evidence>
<evidence type="ECO:0000256" key="1">
    <source>
        <dbReference type="SAM" id="MobiDB-lite"/>
    </source>
</evidence>
<evidence type="ECO:0000313" key="3">
    <source>
        <dbReference type="Proteomes" id="UP000433483"/>
    </source>
</evidence>
<dbReference type="AlphaFoldDB" id="A0A6A3ZNC5"/>
<comment type="caution">
    <text evidence="2">The sequence shown here is derived from an EMBL/GenBank/DDBJ whole genome shotgun (WGS) entry which is preliminary data.</text>
</comment>
<accession>A0A6A3ZNC5</accession>
<feature type="compositionally biased region" description="Acidic residues" evidence="1">
    <location>
        <begin position="369"/>
        <end position="384"/>
    </location>
</feature>